<evidence type="ECO:0000313" key="3">
    <source>
        <dbReference type="EMBL" id="GAA1206504.1"/>
    </source>
</evidence>
<reference evidence="3 4" key="1">
    <citation type="journal article" date="2019" name="Int. J. Syst. Evol. Microbiol.">
        <title>The Global Catalogue of Microorganisms (GCM) 10K type strain sequencing project: providing services to taxonomists for standard genome sequencing and annotation.</title>
        <authorList>
            <consortium name="The Broad Institute Genomics Platform"/>
            <consortium name="The Broad Institute Genome Sequencing Center for Infectious Disease"/>
            <person name="Wu L."/>
            <person name="Ma J."/>
        </authorList>
    </citation>
    <scope>NUCLEOTIDE SEQUENCE [LARGE SCALE GENOMIC DNA]</scope>
    <source>
        <strain evidence="3 4">JCM 12762</strain>
    </source>
</reference>
<feature type="transmembrane region" description="Helical" evidence="2">
    <location>
        <begin position="114"/>
        <end position="137"/>
    </location>
</feature>
<dbReference type="Proteomes" id="UP001500943">
    <property type="component" value="Unassembled WGS sequence"/>
</dbReference>
<protein>
    <submittedName>
        <fullName evidence="3">Uncharacterized protein</fullName>
    </submittedName>
</protein>
<proteinExistence type="predicted"/>
<keyword evidence="2" id="KW-1133">Transmembrane helix</keyword>
<feature type="transmembrane region" description="Helical" evidence="2">
    <location>
        <begin position="12"/>
        <end position="32"/>
    </location>
</feature>
<evidence type="ECO:0000256" key="2">
    <source>
        <dbReference type="SAM" id="Phobius"/>
    </source>
</evidence>
<dbReference type="RefSeq" id="WP_343922363.1">
    <property type="nucleotide sequence ID" value="NZ_BAAAKW010000005.1"/>
</dbReference>
<gene>
    <name evidence="3" type="ORF">GCM10009655_01910</name>
</gene>
<feature type="transmembrane region" description="Helical" evidence="2">
    <location>
        <begin position="166"/>
        <end position="187"/>
    </location>
</feature>
<keyword evidence="2" id="KW-0812">Transmembrane</keyword>
<feature type="transmembrane region" description="Helical" evidence="2">
    <location>
        <begin position="243"/>
        <end position="261"/>
    </location>
</feature>
<feature type="transmembrane region" description="Helical" evidence="2">
    <location>
        <begin position="52"/>
        <end position="77"/>
    </location>
</feature>
<keyword evidence="2" id="KW-0472">Membrane</keyword>
<feature type="region of interest" description="Disordered" evidence="1">
    <location>
        <begin position="87"/>
        <end position="107"/>
    </location>
</feature>
<dbReference type="EMBL" id="BAAAKW010000005">
    <property type="protein sequence ID" value="GAA1206504.1"/>
    <property type="molecule type" value="Genomic_DNA"/>
</dbReference>
<feature type="transmembrane region" description="Helical" evidence="2">
    <location>
        <begin position="199"/>
        <end position="223"/>
    </location>
</feature>
<accession>A0ABN1VGS6</accession>
<comment type="caution">
    <text evidence="3">The sequence shown here is derived from an EMBL/GenBank/DDBJ whole genome shotgun (WGS) entry which is preliminary data.</text>
</comment>
<keyword evidence="4" id="KW-1185">Reference proteome</keyword>
<name>A0ABN1VGS6_9MICO</name>
<organism evidence="3 4">
    <name type="scientific">Rhodoglobus aureus</name>
    <dbReference type="NCBI Taxonomy" id="191497"/>
    <lineage>
        <taxon>Bacteria</taxon>
        <taxon>Bacillati</taxon>
        <taxon>Actinomycetota</taxon>
        <taxon>Actinomycetes</taxon>
        <taxon>Micrococcales</taxon>
        <taxon>Microbacteriaceae</taxon>
        <taxon>Rhodoglobus</taxon>
    </lineage>
</organism>
<evidence type="ECO:0000313" key="4">
    <source>
        <dbReference type="Proteomes" id="UP001500943"/>
    </source>
</evidence>
<evidence type="ECO:0000256" key="1">
    <source>
        <dbReference type="SAM" id="MobiDB-lite"/>
    </source>
</evidence>
<sequence>MAQLSPPASHRARWATAAYLGAAVLGVNQFLWGTYPAPDGQRSPFSSLMATATTAFGILSLILLTFAVMVTVGAIVAHTRASRRLSALPHEMPEPEPSLMTASTPEPPSKRSRLLVSAATFLTTVGVVAIGILHIYAWNPQSKMPNLSLDEIYAAMTAAHELPQDFFSWVWAIFWPLVALAFGALTVSPVFAQIIRMRGMLVSGLAIVSLTAGFHWIAGFSMGMGLADTFSVGGGDSASSGPLLGMFGQVCAVVALFLAIVPRRTNAGRLPEQTTRVVTN</sequence>